<name>A0A564YX96_HYMDI</name>
<dbReference type="Proteomes" id="UP000321570">
    <property type="component" value="Unassembled WGS sequence"/>
</dbReference>
<keyword evidence="2" id="KW-1185">Reference proteome</keyword>
<protein>
    <submittedName>
        <fullName evidence="1">Uncharacterized protein</fullName>
    </submittedName>
</protein>
<dbReference type="EMBL" id="CABIJS010000432">
    <property type="protein sequence ID" value="VUZ51194.1"/>
    <property type="molecule type" value="Genomic_DNA"/>
</dbReference>
<evidence type="ECO:0000313" key="2">
    <source>
        <dbReference type="Proteomes" id="UP000321570"/>
    </source>
</evidence>
<reference evidence="1 2" key="1">
    <citation type="submission" date="2019-07" db="EMBL/GenBank/DDBJ databases">
        <authorList>
            <person name="Jastrzebski P J."/>
            <person name="Paukszto L."/>
            <person name="Jastrzebski P J."/>
        </authorList>
    </citation>
    <scope>NUCLEOTIDE SEQUENCE [LARGE SCALE GENOMIC DNA]</scope>
    <source>
        <strain evidence="1 2">WMS-il1</strain>
    </source>
</reference>
<accession>A0A564YX96</accession>
<gene>
    <name evidence="1" type="ORF">WMSIL1_LOCUS9971</name>
</gene>
<sequence>MARIPQVPILILSCFRREIQFGLYSWKGPLLNSPIASEKLLKMCSNKVAI</sequence>
<dbReference type="AlphaFoldDB" id="A0A564YX96"/>
<organism evidence="1 2">
    <name type="scientific">Hymenolepis diminuta</name>
    <name type="common">Rat tapeworm</name>
    <dbReference type="NCBI Taxonomy" id="6216"/>
    <lineage>
        <taxon>Eukaryota</taxon>
        <taxon>Metazoa</taxon>
        <taxon>Spiralia</taxon>
        <taxon>Lophotrochozoa</taxon>
        <taxon>Platyhelminthes</taxon>
        <taxon>Cestoda</taxon>
        <taxon>Eucestoda</taxon>
        <taxon>Cyclophyllidea</taxon>
        <taxon>Hymenolepididae</taxon>
        <taxon>Hymenolepis</taxon>
    </lineage>
</organism>
<evidence type="ECO:0000313" key="1">
    <source>
        <dbReference type="EMBL" id="VUZ51194.1"/>
    </source>
</evidence>
<proteinExistence type="predicted"/>